<evidence type="ECO:0000256" key="1">
    <source>
        <dbReference type="ARBA" id="ARBA00010528"/>
    </source>
</evidence>
<dbReference type="InterPro" id="IPR023574">
    <property type="entry name" value="Ribosomal_uL4_dom_sf"/>
</dbReference>
<keyword evidence="5" id="KW-0687">Ribonucleoprotein</keyword>
<dbReference type="InParanoid" id="A0A1Q6DX02"/>
<keyword evidence="10" id="KW-1185">Reference proteome</keyword>
<evidence type="ECO:0000256" key="2">
    <source>
        <dbReference type="ARBA" id="ARBA00022730"/>
    </source>
</evidence>
<organism evidence="9 10">
    <name type="scientific">Methanohalarchaeum thermophilum</name>
    <dbReference type="NCBI Taxonomy" id="1903181"/>
    <lineage>
        <taxon>Archaea</taxon>
        <taxon>Methanobacteriati</taxon>
        <taxon>Methanobacteriota</taxon>
        <taxon>Methanonatronarchaeia</taxon>
        <taxon>Methanonatronarchaeales</taxon>
        <taxon>Methanonatronarchaeaceae</taxon>
        <taxon>Candidatus Methanohalarchaeum</taxon>
    </lineage>
</organism>
<dbReference type="FunCoup" id="A0A1Q6DX02">
    <property type="interactions" value="162"/>
</dbReference>
<dbReference type="STRING" id="1903181.BTN85_1391"/>
<feature type="compositionally biased region" description="Basic and acidic residues" evidence="8">
    <location>
        <begin position="95"/>
        <end position="105"/>
    </location>
</feature>
<proteinExistence type="inferred from homology"/>
<comment type="caution">
    <text evidence="9">The sequence shown here is derived from an EMBL/GenBank/DDBJ whole genome shotgun (WGS) entry which is preliminary data.</text>
</comment>
<feature type="compositionally biased region" description="Basic and acidic residues" evidence="8">
    <location>
        <begin position="47"/>
        <end position="56"/>
    </location>
</feature>
<protein>
    <recommendedName>
        <fullName evidence="6 7">50S ribosomal protein L4</fullName>
    </recommendedName>
</protein>
<evidence type="ECO:0000256" key="4">
    <source>
        <dbReference type="ARBA" id="ARBA00022980"/>
    </source>
</evidence>
<dbReference type="GO" id="GO:0006412">
    <property type="term" value="P:translation"/>
    <property type="evidence" value="ECO:0007669"/>
    <property type="project" value="InterPro"/>
</dbReference>
<dbReference type="GO" id="GO:1990904">
    <property type="term" value="C:ribonucleoprotein complex"/>
    <property type="evidence" value="ECO:0007669"/>
    <property type="project" value="UniProtKB-KW"/>
</dbReference>
<keyword evidence="2" id="KW-0699">rRNA-binding</keyword>
<evidence type="ECO:0000256" key="7">
    <source>
        <dbReference type="NCBIfam" id="TIGR03672"/>
    </source>
</evidence>
<evidence type="ECO:0000256" key="6">
    <source>
        <dbReference type="ARBA" id="ARBA00035462"/>
    </source>
</evidence>
<dbReference type="Proteomes" id="UP000185744">
    <property type="component" value="Unassembled WGS sequence"/>
</dbReference>
<keyword evidence="3" id="KW-0694">RNA-binding</keyword>
<dbReference type="InterPro" id="IPR013000">
    <property type="entry name" value="Ribosomal_uL4_euk/arc_CS"/>
</dbReference>
<evidence type="ECO:0000313" key="10">
    <source>
        <dbReference type="Proteomes" id="UP000185744"/>
    </source>
</evidence>
<dbReference type="AlphaFoldDB" id="A0A1Q6DX02"/>
<comment type="similarity">
    <text evidence="1">Belongs to the universal ribosomal protein uL4 family.</text>
</comment>
<dbReference type="GO" id="GO:0019843">
    <property type="term" value="F:rRNA binding"/>
    <property type="evidence" value="ECO:0007669"/>
    <property type="project" value="UniProtKB-KW"/>
</dbReference>
<keyword evidence="4 9" id="KW-0689">Ribosomal protein</keyword>
<reference evidence="9" key="1">
    <citation type="submission" date="2016-12" db="EMBL/GenBank/DDBJ databases">
        <title>Discovery of methanogenic haloarchaea.</title>
        <authorList>
            <person name="Sorokin D.Y."/>
            <person name="Makarova K.S."/>
            <person name="Abbas B."/>
            <person name="Ferrer M."/>
            <person name="Golyshin P.N."/>
        </authorList>
    </citation>
    <scope>NUCLEOTIDE SEQUENCE [LARGE SCALE GENOMIC DNA]</scope>
    <source>
        <strain evidence="9">HMET1</strain>
    </source>
</reference>
<gene>
    <name evidence="9" type="ORF">BTN85_1391</name>
</gene>
<dbReference type="InterPro" id="IPR019970">
    <property type="entry name" value="Ribosomall_uL4-arc"/>
</dbReference>
<evidence type="ECO:0000256" key="5">
    <source>
        <dbReference type="ARBA" id="ARBA00023274"/>
    </source>
</evidence>
<feature type="region of interest" description="Disordered" evidence="8">
    <location>
        <begin position="81"/>
        <end position="108"/>
    </location>
</feature>
<dbReference type="PANTHER" id="PTHR19431">
    <property type="entry name" value="60S RIBOSOMAL PROTEIN L4"/>
    <property type="match status" value="1"/>
</dbReference>
<dbReference type="InterPro" id="IPR002136">
    <property type="entry name" value="Ribosomal_uL4"/>
</dbReference>
<evidence type="ECO:0000256" key="8">
    <source>
        <dbReference type="SAM" id="MobiDB-lite"/>
    </source>
</evidence>
<dbReference type="SUPFAM" id="SSF52166">
    <property type="entry name" value="Ribosomal protein L4"/>
    <property type="match status" value="1"/>
</dbReference>
<dbReference type="GO" id="GO:0003735">
    <property type="term" value="F:structural constituent of ribosome"/>
    <property type="evidence" value="ECO:0007669"/>
    <property type="project" value="InterPro"/>
</dbReference>
<dbReference type="InterPro" id="IPR045240">
    <property type="entry name" value="Ribosomal_uL4_euk/arch"/>
</dbReference>
<evidence type="ECO:0000256" key="3">
    <source>
        <dbReference type="ARBA" id="ARBA00022884"/>
    </source>
</evidence>
<evidence type="ECO:0000313" key="9">
    <source>
        <dbReference type="EMBL" id="OKY78887.1"/>
    </source>
</evidence>
<accession>A0A1Q6DX02</accession>
<dbReference type="Pfam" id="PF00573">
    <property type="entry name" value="Ribosomal_L4"/>
    <property type="match status" value="1"/>
</dbReference>
<dbReference type="PROSITE" id="PS00939">
    <property type="entry name" value="RIBOSOMAL_L1E"/>
    <property type="match status" value="1"/>
</dbReference>
<dbReference type="NCBIfam" id="TIGR03672">
    <property type="entry name" value="rpl4p_arch"/>
    <property type="match status" value="1"/>
</dbReference>
<dbReference type="GO" id="GO:0005840">
    <property type="term" value="C:ribosome"/>
    <property type="evidence" value="ECO:0007669"/>
    <property type="project" value="UniProtKB-KW"/>
</dbReference>
<name>A0A1Q6DX02_METT1</name>
<dbReference type="Gene3D" id="3.40.1370.10">
    <property type="match status" value="1"/>
</dbReference>
<sequence length="244" mass="27239">MTKVKNVYGEDKEEIKLPEVFNTEFRPDLIKKSVIAAQNNRKQPYGSDERAGKRTTAESWGAGQGAAMVPRVKDGRRAALVPQTVGGRRAHPPKSQKDQEKAINKKERRKALKSAIGATKDLDLIEKRGHEFEEAPIIVENEFQALNKTSEVKDFLESVGAYRDIKRSKKGRKRKKRGGYRTPKSILVIYGEDEGIERGARNLPGVDIVEATELSTELLAPGAEPGRLTVWTVSALDKVEEVYE</sequence>
<dbReference type="EMBL" id="MSDW01000001">
    <property type="protein sequence ID" value="OKY78887.1"/>
    <property type="molecule type" value="Genomic_DNA"/>
</dbReference>
<feature type="region of interest" description="Disordered" evidence="8">
    <location>
        <begin position="36"/>
        <end position="69"/>
    </location>
</feature>